<feature type="region of interest" description="Disordered" evidence="1">
    <location>
        <begin position="124"/>
        <end position="180"/>
    </location>
</feature>
<evidence type="ECO:0000256" key="1">
    <source>
        <dbReference type="SAM" id="MobiDB-lite"/>
    </source>
</evidence>
<feature type="compositionally biased region" description="Basic and acidic residues" evidence="1">
    <location>
        <begin position="264"/>
        <end position="288"/>
    </location>
</feature>
<evidence type="ECO:0000313" key="2">
    <source>
        <dbReference type="EMBL" id="KAG5576013.1"/>
    </source>
</evidence>
<feature type="region of interest" description="Disordered" evidence="1">
    <location>
        <begin position="197"/>
        <end position="229"/>
    </location>
</feature>
<proteinExistence type="predicted"/>
<dbReference type="EMBL" id="JACXVP010000011">
    <property type="protein sequence ID" value="KAG5576013.1"/>
    <property type="molecule type" value="Genomic_DNA"/>
</dbReference>
<keyword evidence="3" id="KW-1185">Reference proteome</keyword>
<feature type="compositionally biased region" description="Low complexity" evidence="1">
    <location>
        <begin position="289"/>
        <end position="298"/>
    </location>
</feature>
<gene>
    <name evidence="2" type="ORF">H5410_056147</name>
</gene>
<dbReference type="AlphaFoldDB" id="A0A9J5WKU6"/>
<feature type="compositionally biased region" description="Low complexity" evidence="1">
    <location>
        <begin position="136"/>
        <end position="147"/>
    </location>
</feature>
<feature type="region of interest" description="Disordered" evidence="1">
    <location>
        <begin position="247"/>
        <end position="323"/>
    </location>
</feature>
<protein>
    <submittedName>
        <fullName evidence="2">Uncharacterized protein</fullName>
    </submittedName>
</protein>
<sequence length="335" mass="37477">MRPTSSTDKGKGVAPGSDSYAQTVLNNMKFRPQTPSIEMMDRIYFGFNDFTEALDYARGILGPNYYISRPSDKIPKDPQYNIQKTDQIIFCDHCSSMTEAFKRLNAKVEALLQENAKLMEQVQSLKGKGPIQPIHTSTPTSEPSCPSHNKMDEQGVHSPTNAKRSTVSDNKDTASPVQTVAGKDISNPFMAVILPKNEDEGCSSSRRRLPRSFTQTETTTKKLHKKKKNDNIEKIIKKTLEKFFQSQGQDKHVIPNPISNPDPNGDRLVPDMENITTERERTSARRDSSGNNNRSLSSGEDDYGNNAYYQDAQDSNDDDDSGMNFDSIALHNLDT</sequence>
<evidence type="ECO:0000313" key="3">
    <source>
        <dbReference type="Proteomes" id="UP000824120"/>
    </source>
</evidence>
<dbReference type="Proteomes" id="UP000824120">
    <property type="component" value="Chromosome 11"/>
</dbReference>
<organism evidence="2 3">
    <name type="scientific">Solanum commersonii</name>
    <name type="common">Commerson's wild potato</name>
    <name type="synonym">Commerson's nightshade</name>
    <dbReference type="NCBI Taxonomy" id="4109"/>
    <lineage>
        <taxon>Eukaryota</taxon>
        <taxon>Viridiplantae</taxon>
        <taxon>Streptophyta</taxon>
        <taxon>Embryophyta</taxon>
        <taxon>Tracheophyta</taxon>
        <taxon>Spermatophyta</taxon>
        <taxon>Magnoliopsida</taxon>
        <taxon>eudicotyledons</taxon>
        <taxon>Gunneridae</taxon>
        <taxon>Pentapetalae</taxon>
        <taxon>asterids</taxon>
        <taxon>lamiids</taxon>
        <taxon>Solanales</taxon>
        <taxon>Solanaceae</taxon>
        <taxon>Solanoideae</taxon>
        <taxon>Solaneae</taxon>
        <taxon>Solanum</taxon>
    </lineage>
</organism>
<name>A0A9J5WKU6_SOLCO</name>
<reference evidence="2 3" key="1">
    <citation type="submission" date="2020-09" db="EMBL/GenBank/DDBJ databases">
        <title>De no assembly of potato wild relative species, Solanum commersonii.</title>
        <authorList>
            <person name="Cho K."/>
        </authorList>
    </citation>
    <scope>NUCLEOTIDE SEQUENCE [LARGE SCALE GENOMIC DNA]</scope>
    <source>
        <strain evidence="2">LZ3.2</strain>
        <tissue evidence="2">Leaf</tissue>
    </source>
</reference>
<accession>A0A9J5WKU6</accession>
<comment type="caution">
    <text evidence="2">The sequence shown here is derived from an EMBL/GenBank/DDBJ whole genome shotgun (WGS) entry which is preliminary data.</text>
</comment>
<feature type="compositionally biased region" description="Polar residues" evidence="1">
    <location>
        <begin position="157"/>
        <end position="178"/>
    </location>
</feature>